<evidence type="ECO:0000313" key="2">
    <source>
        <dbReference type="Proteomes" id="UP000324091"/>
    </source>
</evidence>
<reference evidence="1 2" key="1">
    <citation type="submission" date="2019-04" db="EMBL/GenBank/DDBJ databases">
        <title>Chromosome genome assembly for Takifugu flavidus.</title>
        <authorList>
            <person name="Xiao S."/>
        </authorList>
    </citation>
    <scope>NUCLEOTIDE SEQUENCE [LARGE SCALE GENOMIC DNA]</scope>
    <source>
        <strain evidence="1">HTHZ2018</strain>
        <tissue evidence="1">Muscle</tissue>
    </source>
</reference>
<protein>
    <submittedName>
        <fullName evidence="1">Glutamate receptor ionotropic, delta-2</fullName>
    </submittedName>
</protein>
<gene>
    <name evidence="1" type="ORF">D4764_05G0006230</name>
</gene>
<accession>A0A5C6MZT7</accession>
<dbReference type="EMBL" id="RHFK02000018">
    <property type="protein sequence ID" value="TWW60533.1"/>
    <property type="molecule type" value="Genomic_DNA"/>
</dbReference>
<proteinExistence type="predicted"/>
<keyword evidence="2" id="KW-1185">Reference proteome</keyword>
<evidence type="ECO:0000313" key="1">
    <source>
        <dbReference type="EMBL" id="TWW60533.1"/>
    </source>
</evidence>
<keyword evidence="1" id="KW-0675">Receptor</keyword>
<organism evidence="1 2">
    <name type="scientific">Takifugu flavidus</name>
    <name type="common">sansaifugu</name>
    <dbReference type="NCBI Taxonomy" id="433684"/>
    <lineage>
        <taxon>Eukaryota</taxon>
        <taxon>Metazoa</taxon>
        <taxon>Chordata</taxon>
        <taxon>Craniata</taxon>
        <taxon>Vertebrata</taxon>
        <taxon>Euteleostomi</taxon>
        <taxon>Actinopterygii</taxon>
        <taxon>Neopterygii</taxon>
        <taxon>Teleostei</taxon>
        <taxon>Neoteleostei</taxon>
        <taxon>Acanthomorphata</taxon>
        <taxon>Eupercaria</taxon>
        <taxon>Tetraodontiformes</taxon>
        <taxon>Tetradontoidea</taxon>
        <taxon>Tetraodontidae</taxon>
        <taxon>Takifugu</taxon>
    </lineage>
</organism>
<dbReference type="Proteomes" id="UP000324091">
    <property type="component" value="Chromosome 5"/>
</dbReference>
<dbReference type="AlphaFoldDB" id="A0A5C6MZT7"/>
<sequence length="59" mass="6528">MFPELGHPESLATWDPLHGLNGTLTDRKLENNMRGVVLRVVTVLRLSRCVNAQAEGEGK</sequence>
<name>A0A5C6MZT7_9TELE</name>
<comment type="caution">
    <text evidence="1">The sequence shown here is derived from an EMBL/GenBank/DDBJ whole genome shotgun (WGS) entry which is preliminary data.</text>
</comment>